<evidence type="ECO:0000256" key="3">
    <source>
        <dbReference type="ARBA" id="ARBA00022989"/>
    </source>
</evidence>
<dbReference type="GO" id="GO:0005886">
    <property type="term" value="C:plasma membrane"/>
    <property type="evidence" value="ECO:0007669"/>
    <property type="project" value="InterPro"/>
</dbReference>
<name>E4T7T7_PALPW</name>
<organism evidence="7 8">
    <name type="scientific">Paludibacter propionicigenes (strain DSM 17365 / JCM 13257 / WB4)</name>
    <dbReference type="NCBI Taxonomy" id="694427"/>
    <lineage>
        <taxon>Bacteria</taxon>
        <taxon>Pseudomonadati</taxon>
        <taxon>Bacteroidota</taxon>
        <taxon>Bacteroidia</taxon>
        <taxon>Bacteroidales</taxon>
        <taxon>Paludibacteraceae</taxon>
        <taxon>Paludibacter</taxon>
    </lineage>
</organism>
<reference key="1">
    <citation type="submission" date="2010-11" db="EMBL/GenBank/DDBJ databases">
        <title>The complete genome of Paludibacter propionicigenes DSM 17365.</title>
        <authorList>
            <consortium name="US DOE Joint Genome Institute (JGI-PGF)"/>
            <person name="Lucas S."/>
            <person name="Copeland A."/>
            <person name="Lapidus A."/>
            <person name="Bruce D."/>
            <person name="Goodwin L."/>
            <person name="Pitluck S."/>
            <person name="Kyrpides N."/>
            <person name="Mavromatis K."/>
            <person name="Ivanova N."/>
            <person name="Munk A.C."/>
            <person name="Brettin T."/>
            <person name="Detter J.C."/>
            <person name="Han C."/>
            <person name="Tapia R."/>
            <person name="Land M."/>
            <person name="Hauser L."/>
            <person name="Markowitz V."/>
            <person name="Cheng J.-F."/>
            <person name="Hugenholtz P."/>
            <person name="Woyke T."/>
            <person name="Wu D."/>
            <person name="Gronow S."/>
            <person name="Wellnitz S."/>
            <person name="Brambilla E."/>
            <person name="Klenk H.-P."/>
            <person name="Eisen J.A."/>
        </authorList>
    </citation>
    <scope>NUCLEOTIDE SEQUENCE</scope>
    <source>
        <strain>WB4</strain>
    </source>
</reference>
<keyword evidence="4 5" id="KW-0472">Membrane</keyword>
<proteinExistence type="predicted"/>
<dbReference type="STRING" id="694427.Palpr_2650"/>
<comment type="subcellular location">
    <subcellularLocation>
        <location evidence="1">Membrane</location>
        <topology evidence="1">Single-pass membrane protein</topology>
    </subcellularLocation>
</comment>
<dbReference type="Proteomes" id="UP000008718">
    <property type="component" value="Chromosome"/>
</dbReference>
<reference evidence="7 8" key="2">
    <citation type="journal article" date="2011" name="Stand. Genomic Sci.">
        <title>Complete genome sequence of Paludibacter propionicigenes type strain (WB4).</title>
        <authorList>
            <person name="Gronow S."/>
            <person name="Munk C."/>
            <person name="Lapidus A."/>
            <person name="Nolan M."/>
            <person name="Lucas S."/>
            <person name="Hammon N."/>
            <person name="Deshpande S."/>
            <person name="Cheng J.F."/>
            <person name="Tapia R."/>
            <person name="Han C."/>
            <person name="Goodwin L."/>
            <person name="Pitluck S."/>
            <person name="Liolios K."/>
            <person name="Ivanova N."/>
            <person name="Mavromatis K."/>
            <person name="Mikhailova N."/>
            <person name="Pati A."/>
            <person name="Chen A."/>
            <person name="Palaniappan K."/>
            <person name="Land M."/>
            <person name="Hauser L."/>
            <person name="Chang Y.J."/>
            <person name="Jeffries C.D."/>
            <person name="Brambilla E."/>
            <person name="Rohde M."/>
            <person name="Goker M."/>
            <person name="Detter J.C."/>
            <person name="Woyke T."/>
            <person name="Bristow J."/>
            <person name="Eisen J.A."/>
            <person name="Markowitz V."/>
            <person name="Hugenholtz P."/>
            <person name="Kyrpides N.C."/>
            <person name="Klenk H.P."/>
        </authorList>
    </citation>
    <scope>NUCLEOTIDE SEQUENCE [LARGE SCALE GENOMIC DNA]</scope>
    <source>
        <strain evidence="8">DSM 17365 / JCM 13257 / WB4</strain>
    </source>
</reference>
<feature type="domain" description="Translocation and assembly module TamB C-terminal" evidence="6">
    <location>
        <begin position="1182"/>
        <end position="1638"/>
    </location>
</feature>
<dbReference type="GO" id="GO:0090313">
    <property type="term" value="P:regulation of protein targeting to membrane"/>
    <property type="evidence" value="ECO:0007669"/>
    <property type="project" value="TreeGrafter"/>
</dbReference>
<dbReference type="InterPro" id="IPR007452">
    <property type="entry name" value="TamB_C"/>
</dbReference>
<keyword evidence="3 5" id="KW-1133">Transmembrane helix</keyword>
<dbReference type="PANTHER" id="PTHR30441">
    <property type="entry name" value="DUF748 DOMAIN-CONTAINING PROTEIN"/>
    <property type="match status" value="1"/>
</dbReference>
<evidence type="ECO:0000256" key="4">
    <source>
        <dbReference type="ARBA" id="ARBA00023136"/>
    </source>
</evidence>
<protein>
    <recommendedName>
        <fullName evidence="6">Translocation and assembly module TamB C-terminal domain-containing protein</fullName>
    </recommendedName>
</protein>
<evidence type="ECO:0000256" key="2">
    <source>
        <dbReference type="ARBA" id="ARBA00022692"/>
    </source>
</evidence>
<dbReference type="GO" id="GO:0009306">
    <property type="term" value="P:protein secretion"/>
    <property type="evidence" value="ECO:0007669"/>
    <property type="project" value="InterPro"/>
</dbReference>
<dbReference type="Pfam" id="PF04357">
    <property type="entry name" value="TamB"/>
    <property type="match status" value="1"/>
</dbReference>
<gene>
    <name evidence="7" type="ordered locus">Palpr_2650</name>
</gene>
<keyword evidence="2 5" id="KW-0812">Transmembrane</keyword>
<dbReference type="PANTHER" id="PTHR30441:SF8">
    <property type="entry name" value="DUF748 DOMAIN-CONTAINING PROTEIN"/>
    <property type="match status" value="1"/>
</dbReference>
<keyword evidence="8" id="KW-1185">Reference proteome</keyword>
<sequence>MNKALPVLKKMLKVILWMAGVLVLLFVILALIIQIPAVQNKIVHSATSFVSDKTHTRVEIKNVSISFPKSVVVEGLYLEDLKKDTLIYAGKIKANVSLYNLLFSKININSITIENLNLNAYNTNTDSVFNYNFLITAFADSTIRQENKPATSSKSTFNIDKVNLKDIRLRYDDAYSGMRVSASLGKLRLKVDKLDIPGAAYGINELLVEKLRVKVGLTQSKKTSTQKSEGILPQIKASGIRINNSSFTLEDAVNGQSVYADIRQFELKAGSVDLQKELIYSDRISLSGSNIHYFTTDKNTATQDATPNTTEPGTPSDWKVSVKQLNLENNSLAYDIRNKPYLKNTFDASHLHYKHVKLVAKDLYYSTTQTKVRIEKFSAMDQNNFRINHFETDFSMNPHAIAVKKLKANTAGSSVTGDVSLKFSSLQALKTSFPMLMLDVNLKKLILKNSDILYFSPQLGTQAFFQNKNTITTASGRIHGRVNNLNGKNIEIETGVSTLLETDFSIRGLPDARNAYYAFPNLKLTSGRQDILMMAGKAIPSTLSLPEEMVLILNFEGKLKAFQAGLGLSSSFGNISMLATLETNENFSGSVDISDFDMGSLLKNKTMYGPVTMTAHVDGHGLKAETMTAQIKANVSEIYLNEYLYHNLHVDGTARGREFAGKVNLNDKNAVLDFDGLVNLTPNQEKYKFHLNVQGADLQKLNFSKKDMRIGLDATADLTGNTINNLNGKAGISNLIMTQNGKKYSLDSVSMTSVNTPEQSEFNLKSALLDFRYQGAVALTALPAQLTRFVNHYFPLSDVKTESKDTKPSDFKFQMQLYNHPILSEVLVPDMKEFEPGLITGSFDSKKNSLNLNASIKRMLYGSTEVNNLVLDVNSDSTALNYRLSGTGIANSQINFANLLFEGQLANNRLSANLSSIDQNKIKKLAIKSQLTRDKANYKLSIDSTGFYLMNNRWKIAPDNFVEFGKQGFRAHNLFMNNDRSQLNIASVHDKFDDDLNIGIKNFKLEDISGIVEKDSSLIKGNVDGNVLLKRVNKSYGIIADANITDLFVRNVLIGNLALKGENPSTQRFDIKANLSGKDNNLTANGYFLPNAGNNSLNIKADIQSLSMKTLEAFSMGQIKQASGTLSGNFLIAGNTAAPDITGQLTFNNAFLNPSYFNNRYELKHETLRLEKDGIYFDKFTLADVNQHKAVIDGNIKMKRFTDYVFGLQVNTRDFLLFNTTVQDNKEFYGRMVIDSKIDLSGTMNLPVVNASVKMKKGSNFTFAVPEDKVTTDKGEDVVEFNTKQNLNSILYHTDKKVIKKSGFTGFDLSSILQVDKEATLRLLMDPTSSDSLVVRGDAALSFAMDKSGKMSLTGAYNLDNGSYLISIESVIKRKFNIISGSTIVWNGDPLDADININAGYTVRAAPYDLVADQMVGLSAADQGGYKQMYAFTVLLKLRGPILKPEISFEIQLRPEDKGIMSGAVNQKLIMLNDDPSALNKQVFALLVLGRFVQENPLQTEIDPTSTLVRSTIGNLLSAQLNQLSSKIIPGMSLNFDVQSYNDYQSGQAQGRTQVEIGLKKELFNQRLTVQVGGTVDVEGEKAKQNSTSEITSDVNIEYKLTKDGRYRFKGFRHNLYDGAIEGQIVETGGGVIYVRDFNKWKEFFRAPKKRTKKTPNP</sequence>
<evidence type="ECO:0000256" key="1">
    <source>
        <dbReference type="ARBA" id="ARBA00004167"/>
    </source>
</evidence>
<evidence type="ECO:0000259" key="6">
    <source>
        <dbReference type="Pfam" id="PF04357"/>
    </source>
</evidence>
<dbReference type="RefSeq" id="WP_013446150.1">
    <property type="nucleotide sequence ID" value="NC_014734.1"/>
</dbReference>
<dbReference type="EMBL" id="CP002345">
    <property type="protein sequence ID" value="ADQ80781.1"/>
    <property type="molecule type" value="Genomic_DNA"/>
</dbReference>
<accession>E4T7T7</accession>
<dbReference type="KEGG" id="ppn:Palpr_2650"/>
<evidence type="ECO:0000313" key="8">
    <source>
        <dbReference type="Proteomes" id="UP000008718"/>
    </source>
</evidence>
<dbReference type="OrthoDB" id="9811276at2"/>
<dbReference type="HOGENOM" id="CLU_002997_0_0_10"/>
<feature type="transmembrane region" description="Helical" evidence="5">
    <location>
        <begin position="12"/>
        <end position="33"/>
    </location>
</feature>
<evidence type="ECO:0000256" key="5">
    <source>
        <dbReference type="SAM" id="Phobius"/>
    </source>
</evidence>
<evidence type="ECO:0000313" key="7">
    <source>
        <dbReference type="EMBL" id="ADQ80781.1"/>
    </source>
</evidence>
<dbReference type="InterPro" id="IPR052894">
    <property type="entry name" value="AsmA-related"/>
</dbReference>
<dbReference type="eggNOG" id="COG2911">
    <property type="taxonomic scope" value="Bacteria"/>
</dbReference>